<name>A0A699GV06_TANCI</name>
<protein>
    <recommendedName>
        <fullName evidence="6">Reverse transcriptase domain-containing protein</fullName>
    </recommendedName>
</protein>
<dbReference type="InterPro" id="IPR041588">
    <property type="entry name" value="Integrase_H2C2"/>
</dbReference>
<feature type="domain" description="Reverse transcriptase/retrotransposon-derived protein RNase H-like" evidence="3">
    <location>
        <begin position="5"/>
        <end position="79"/>
    </location>
</feature>
<dbReference type="SUPFAM" id="SSF56672">
    <property type="entry name" value="DNA/RNA polymerases"/>
    <property type="match status" value="1"/>
</dbReference>
<sequence>MKFDWGEKVEAAFQLLKQKLCSALTLALPKGSENFMVYCDASHKGLGAVLTQKEKVIAYASRQLKVYEKNYTTHDLKRCSSVCLEDVETLSVWYEILNAQSEDKKEENFINEDLHGMINKLEPRADETLCLNNRSWIPRLGDLRALMMHKSYKLKYSIHPGSDKMYQDIKKMYLWPNMKAEITTYVSKCLTCVKVKVKAAPYEALYGRKCRSPIYWTEVGDSPLTGPEIIHETTEKNVQIKSRIQAARDRQKCYANLSRVYSTFPILNLNKCMSDKPLAIPLDKIQVDDKLHFIEEPVEVMDREVKRLKQSHIPIVKISWNSRRGHKFTWECKDQMQKKYPHLFLISALVSVCFGGEDLLCTMTKRTTAPMNKITRKGDSKVNPKVSAGLDGKNAQSQMAVRGSLNPNFRNPDLGRVDDNLGGNDQVLGGVASYPDVM</sequence>
<dbReference type="PANTHER" id="PTHR37984">
    <property type="entry name" value="PROTEIN CBG26694"/>
    <property type="match status" value="1"/>
</dbReference>
<dbReference type="GO" id="GO:0003824">
    <property type="term" value="F:catalytic activity"/>
    <property type="evidence" value="ECO:0007669"/>
    <property type="project" value="UniProtKB-KW"/>
</dbReference>
<dbReference type="Pfam" id="PF17919">
    <property type="entry name" value="RT_RNaseH_2"/>
    <property type="match status" value="1"/>
</dbReference>
<feature type="domain" description="Integrase zinc-binding" evidence="4">
    <location>
        <begin position="143"/>
        <end position="197"/>
    </location>
</feature>
<dbReference type="AlphaFoldDB" id="A0A699GV06"/>
<keyword evidence="1" id="KW-0511">Multifunctional enzyme</keyword>
<gene>
    <name evidence="5" type="ORF">Tci_199214</name>
</gene>
<dbReference type="InterPro" id="IPR041577">
    <property type="entry name" value="RT_RNaseH_2"/>
</dbReference>
<proteinExistence type="predicted"/>
<reference evidence="5" key="1">
    <citation type="journal article" date="2019" name="Sci. Rep.">
        <title>Draft genome of Tanacetum cinerariifolium, the natural source of mosquito coil.</title>
        <authorList>
            <person name="Yamashiro T."/>
            <person name="Shiraishi A."/>
            <person name="Satake H."/>
            <person name="Nakayama K."/>
        </authorList>
    </citation>
    <scope>NUCLEOTIDE SEQUENCE</scope>
</reference>
<evidence type="ECO:0000256" key="2">
    <source>
        <dbReference type="SAM" id="MobiDB-lite"/>
    </source>
</evidence>
<dbReference type="PANTHER" id="PTHR37984:SF5">
    <property type="entry name" value="PROTEIN NYNRIN-LIKE"/>
    <property type="match status" value="1"/>
</dbReference>
<evidence type="ECO:0008006" key="6">
    <source>
        <dbReference type="Google" id="ProtNLM"/>
    </source>
</evidence>
<dbReference type="Gene3D" id="1.10.340.70">
    <property type="match status" value="1"/>
</dbReference>
<evidence type="ECO:0000259" key="4">
    <source>
        <dbReference type="Pfam" id="PF17921"/>
    </source>
</evidence>
<dbReference type="InterPro" id="IPR043502">
    <property type="entry name" value="DNA/RNA_pol_sf"/>
</dbReference>
<organism evidence="5">
    <name type="scientific">Tanacetum cinerariifolium</name>
    <name type="common">Dalmatian daisy</name>
    <name type="synonym">Chrysanthemum cinerariifolium</name>
    <dbReference type="NCBI Taxonomy" id="118510"/>
    <lineage>
        <taxon>Eukaryota</taxon>
        <taxon>Viridiplantae</taxon>
        <taxon>Streptophyta</taxon>
        <taxon>Embryophyta</taxon>
        <taxon>Tracheophyta</taxon>
        <taxon>Spermatophyta</taxon>
        <taxon>Magnoliopsida</taxon>
        <taxon>eudicotyledons</taxon>
        <taxon>Gunneridae</taxon>
        <taxon>Pentapetalae</taxon>
        <taxon>asterids</taxon>
        <taxon>campanulids</taxon>
        <taxon>Asterales</taxon>
        <taxon>Asteraceae</taxon>
        <taxon>Asteroideae</taxon>
        <taxon>Anthemideae</taxon>
        <taxon>Anthemidinae</taxon>
        <taxon>Tanacetum</taxon>
    </lineage>
</organism>
<comment type="caution">
    <text evidence="5">The sequence shown here is derived from an EMBL/GenBank/DDBJ whole genome shotgun (WGS) entry which is preliminary data.</text>
</comment>
<evidence type="ECO:0000313" key="5">
    <source>
        <dbReference type="EMBL" id="GEW27238.1"/>
    </source>
</evidence>
<dbReference type="EMBL" id="BKCJ010051682">
    <property type="protein sequence ID" value="GEW27238.1"/>
    <property type="molecule type" value="Genomic_DNA"/>
</dbReference>
<feature type="region of interest" description="Disordered" evidence="2">
    <location>
        <begin position="374"/>
        <end position="397"/>
    </location>
</feature>
<evidence type="ECO:0000259" key="3">
    <source>
        <dbReference type="Pfam" id="PF17919"/>
    </source>
</evidence>
<dbReference type="InterPro" id="IPR050951">
    <property type="entry name" value="Retrovirus_Pol_polyprotein"/>
</dbReference>
<dbReference type="Pfam" id="PF17921">
    <property type="entry name" value="Integrase_H2C2"/>
    <property type="match status" value="1"/>
</dbReference>
<feature type="non-terminal residue" evidence="5">
    <location>
        <position position="438"/>
    </location>
</feature>
<accession>A0A699GV06</accession>
<evidence type="ECO:0000256" key="1">
    <source>
        <dbReference type="ARBA" id="ARBA00023268"/>
    </source>
</evidence>